<accession>A0A668SJQ6</accession>
<keyword evidence="2" id="KW-1185">Reference proteome</keyword>
<dbReference type="AlphaFoldDB" id="A0A668SJQ6"/>
<protein>
    <recommendedName>
        <fullName evidence="3">UPAR/Ly6 domain-containing protein</fullName>
    </recommendedName>
</protein>
<dbReference type="OMA" id="CTDTKSC"/>
<sequence length="156" mass="17010">MVSLAVRSLKGPLLFRSLLRKLCEEMQILRLSEQNSGSFAKKEKLSHIVFPCKTDYQTEFMMQLYRALILCVTLSAVCGLRCYTCTAADPKSCIDSKSFFSSCLAGYNLVTKGCQTSALCGGPMACCEGDLCNSTIPTGPSAFLLLVSSAILKFLF</sequence>
<dbReference type="Proteomes" id="UP000472276">
    <property type="component" value="Unassembled WGS sequence"/>
</dbReference>
<reference evidence="1" key="2">
    <citation type="submission" date="2025-09" db="UniProtKB">
        <authorList>
            <consortium name="Ensembl"/>
        </authorList>
    </citation>
    <scope>IDENTIFICATION</scope>
</reference>
<name>A0A668SJQ6_OREAU</name>
<dbReference type="Ensembl" id="ENSOABT00000015253.2">
    <property type="protein sequence ID" value="ENSOABP00000014784.2"/>
    <property type="gene ID" value="ENSOABG00000007416.2"/>
</dbReference>
<evidence type="ECO:0000313" key="2">
    <source>
        <dbReference type="Proteomes" id="UP000472276"/>
    </source>
</evidence>
<gene>
    <name evidence="1" type="primary">LOC120443183</name>
</gene>
<reference evidence="1" key="1">
    <citation type="submission" date="2025-08" db="UniProtKB">
        <authorList>
            <consortium name="Ensembl"/>
        </authorList>
    </citation>
    <scope>IDENTIFICATION</scope>
</reference>
<evidence type="ECO:0000313" key="1">
    <source>
        <dbReference type="Ensembl" id="ENSOABP00000014784.2"/>
    </source>
</evidence>
<organism evidence="1 2">
    <name type="scientific">Oreochromis aureus</name>
    <name type="common">Israeli tilapia</name>
    <name type="synonym">Chromis aureus</name>
    <dbReference type="NCBI Taxonomy" id="47969"/>
    <lineage>
        <taxon>Eukaryota</taxon>
        <taxon>Metazoa</taxon>
        <taxon>Chordata</taxon>
        <taxon>Craniata</taxon>
        <taxon>Vertebrata</taxon>
        <taxon>Euteleostomi</taxon>
        <taxon>Actinopterygii</taxon>
        <taxon>Neopterygii</taxon>
        <taxon>Teleostei</taxon>
        <taxon>Neoteleostei</taxon>
        <taxon>Acanthomorphata</taxon>
        <taxon>Ovalentaria</taxon>
        <taxon>Cichlomorphae</taxon>
        <taxon>Cichliformes</taxon>
        <taxon>Cichlidae</taxon>
        <taxon>African cichlids</taxon>
        <taxon>Pseudocrenilabrinae</taxon>
        <taxon>Oreochromini</taxon>
        <taxon>Oreochromis</taxon>
    </lineage>
</organism>
<proteinExistence type="predicted"/>
<evidence type="ECO:0008006" key="3">
    <source>
        <dbReference type="Google" id="ProtNLM"/>
    </source>
</evidence>